<protein>
    <submittedName>
        <fullName evidence="1">Uncharacterized protein</fullName>
    </submittedName>
</protein>
<organism evidence="1">
    <name type="scientific">Parabacteroides merdae</name>
    <dbReference type="NCBI Taxonomy" id="46503"/>
    <lineage>
        <taxon>Bacteria</taxon>
        <taxon>Pseudomonadati</taxon>
        <taxon>Bacteroidota</taxon>
        <taxon>Bacteroidia</taxon>
        <taxon>Bacteroidales</taxon>
        <taxon>Tannerellaceae</taxon>
        <taxon>Parabacteroides</taxon>
    </lineage>
</organism>
<reference evidence="1" key="1">
    <citation type="submission" date="2019-11" db="EMBL/GenBank/DDBJ databases">
        <authorList>
            <person name="Feng L."/>
        </authorList>
    </citation>
    <scope>NUCLEOTIDE SEQUENCE</scope>
    <source>
        <strain evidence="1">PmerdaeLFYP103</strain>
    </source>
</reference>
<accession>A0A6N3HJ97</accession>
<dbReference type="EMBL" id="CACRUV010000053">
    <property type="protein sequence ID" value="VYU77087.1"/>
    <property type="molecule type" value="Genomic_DNA"/>
</dbReference>
<sequence length="49" mass="5328">MIENPFGGGIKKAPGLLKIISPTFNLNASSAHDRGQCPRRALDAFFNQK</sequence>
<gene>
    <name evidence="1" type="ORF">PMLFYP103_03851</name>
</gene>
<dbReference type="AlphaFoldDB" id="A0A6N3HJ97"/>
<name>A0A6N3HJ97_9BACT</name>
<proteinExistence type="predicted"/>
<evidence type="ECO:0000313" key="1">
    <source>
        <dbReference type="EMBL" id="VYU77087.1"/>
    </source>
</evidence>